<comment type="subcellular location">
    <subcellularLocation>
        <location evidence="1 7">Endoplasmic reticulum membrane</location>
        <topology evidence="1 7">Multi-pass membrane protein</topology>
    </subcellularLocation>
</comment>
<proteinExistence type="inferred from homology"/>
<evidence type="ECO:0000256" key="1">
    <source>
        <dbReference type="ARBA" id="ARBA00004477"/>
    </source>
</evidence>
<dbReference type="GO" id="GO:0005789">
    <property type="term" value="C:endoplasmic reticulum membrane"/>
    <property type="evidence" value="ECO:0007669"/>
    <property type="project" value="UniProtKB-SubCell"/>
</dbReference>
<evidence type="ECO:0000313" key="10">
    <source>
        <dbReference type="Proteomes" id="UP000694416"/>
    </source>
</evidence>
<keyword evidence="5" id="KW-1133">Transmembrane helix</keyword>
<evidence type="ECO:0000256" key="4">
    <source>
        <dbReference type="ARBA" id="ARBA00022824"/>
    </source>
</evidence>
<evidence type="ECO:0000256" key="3">
    <source>
        <dbReference type="ARBA" id="ARBA00022692"/>
    </source>
</evidence>
<feature type="compositionally biased region" description="Pro residues" evidence="8">
    <location>
        <begin position="252"/>
        <end position="264"/>
    </location>
</feature>
<dbReference type="Proteomes" id="UP000694416">
    <property type="component" value="Unplaced"/>
</dbReference>
<evidence type="ECO:0000313" key="9">
    <source>
        <dbReference type="Ensembl" id="ENSPTEP00000026770.1"/>
    </source>
</evidence>
<accession>A0A8C9I291</accession>
<keyword evidence="6" id="KW-0472">Membrane</keyword>
<evidence type="ECO:0000256" key="5">
    <source>
        <dbReference type="ARBA" id="ARBA00022989"/>
    </source>
</evidence>
<sequence length="264" mass="28066">MVCCSCALATSSCCCVGSGFSAKNSPWPRQEGPRGTQLLLGGAGWKPTHSNCRGSCARRGWAPCSQSLRRGPPVDRCSGPERGTVCHQEENTAAPAAAGAPQPVSTLLQPAPCVPEVPGLETRHQLPLFRAPGIQLLLQHTLRVPLLPHAGRGLLPRPHGRLRLHVSLRGRPYDPAGIPGQPVLPGPGPHGHVGVRVEPPQPSGIAVGHIYYFLEDVFPNQPGGKRLLLTPGFLKLLLDAPAEDPNYLPLPEEQPGPHLPPPQE</sequence>
<dbReference type="GO" id="GO:0006950">
    <property type="term" value="P:response to stress"/>
    <property type="evidence" value="ECO:0007669"/>
    <property type="project" value="UniProtKB-ARBA"/>
</dbReference>
<dbReference type="Pfam" id="PF04511">
    <property type="entry name" value="DER1"/>
    <property type="match status" value="1"/>
</dbReference>
<keyword evidence="10" id="KW-1185">Reference proteome</keyword>
<reference evidence="9" key="1">
    <citation type="submission" date="2025-08" db="UniProtKB">
        <authorList>
            <consortium name="Ensembl"/>
        </authorList>
    </citation>
    <scope>IDENTIFICATION</scope>
</reference>
<gene>
    <name evidence="9" type="primary">DERL3</name>
</gene>
<organism evidence="9 10">
    <name type="scientific">Piliocolobus tephrosceles</name>
    <name type="common">Ugandan red Colobus</name>
    <dbReference type="NCBI Taxonomy" id="591936"/>
    <lineage>
        <taxon>Eukaryota</taxon>
        <taxon>Metazoa</taxon>
        <taxon>Chordata</taxon>
        <taxon>Craniata</taxon>
        <taxon>Vertebrata</taxon>
        <taxon>Euteleostomi</taxon>
        <taxon>Mammalia</taxon>
        <taxon>Eutheria</taxon>
        <taxon>Euarchontoglires</taxon>
        <taxon>Primates</taxon>
        <taxon>Haplorrhini</taxon>
        <taxon>Catarrhini</taxon>
        <taxon>Cercopithecidae</taxon>
        <taxon>Colobinae</taxon>
        <taxon>Piliocolobus</taxon>
    </lineage>
</organism>
<dbReference type="PANTHER" id="PTHR11009">
    <property type="entry name" value="DER1-LIKE PROTEIN, DERLIN"/>
    <property type="match status" value="1"/>
</dbReference>
<dbReference type="Ensembl" id="ENSPTET00000037625.1">
    <property type="protein sequence ID" value="ENSPTEP00000026770.1"/>
    <property type="gene ID" value="ENSPTEG00000026740.1"/>
</dbReference>
<protein>
    <recommendedName>
        <fullName evidence="7">Derlin</fullName>
    </recommendedName>
</protein>
<evidence type="ECO:0000256" key="8">
    <source>
        <dbReference type="SAM" id="MobiDB-lite"/>
    </source>
</evidence>
<name>A0A8C9I291_9PRIM</name>
<evidence type="ECO:0000256" key="2">
    <source>
        <dbReference type="ARBA" id="ARBA00008917"/>
    </source>
</evidence>
<evidence type="ECO:0000256" key="6">
    <source>
        <dbReference type="ARBA" id="ARBA00023136"/>
    </source>
</evidence>
<evidence type="ECO:0000256" key="7">
    <source>
        <dbReference type="RuleBase" id="RU363059"/>
    </source>
</evidence>
<reference evidence="9" key="2">
    <citation type="submission" date="2025-09" db="UniProtKB">
        <authorList>
            <consortium name="Ensembl"/>
        </authorList>
    </citation>
    <scope>IDENTIFICATION</scope>
</reference>
<feature type="region of interest" description="Disordered" evidence="8">
    <location>
        <begin position="244"/>
        <end position="264"/>
    </location>
</feature>
<comment type="similarity">
    <text evidence="2 7">Belongs to the derlin family.</text>
</comment>
<dbReference type="AlphaFoldDB" id="A0A8C9I291"/>
<keyword evidence="4 7" id="KW-0256">Endoplasmic reticulum</keyword>
<dbReference type="InterPro" id="IPR007599">
    <property type="entry name" value="DER1"/>
</dbReference>
<keyword evidence="3" id="KW-0812">Transmembrane</keyword>
<comment type="function">
    <text evidence="7">Functional component of endoplasmic reticulum-associated degradation (ERAD) for misfolded lumenal proteins. May act by forming a channel that allows the retrotranslocation of misfolded proteins into the cytosol where they are ubiquitinated and degraded by the proteasome.</text>
</comment>